<dbReference type="Proteomes" id="UP001304243">
    <property type="component" value="Unassembled WGS sequence"/>
</dbReference>
<sequence>MGFQLTPFDFYSFETQLNQLASKIITSTSQLHIWTNKLIEFRALQMDGLIDDNDELNDRIDMMEDYVNNGNLILQDMAQNVIYAKQIYQENQQATSMTTQQERFLRYHSTIMDKLLSHSPTV</sequence>
<gene>
    <name evidence="1" type="ORF">ATC70_002496</name>
</gene>
<dbReference type="RefSeq" id="XP_064681556.1">
    <property type="nucleotide sequence ID" value="XM_064821870.1"/>
</dbReference>
<comment type="caution">
    <text evidence="1">The sequence shown here is derived from an EMBL/GenBank/DDBJ whole genome shotgun (WGS) entry which is preliminary data.</text>
</comment>
<proteinExistence type="predicted"/>
<reference evidence="1 2" key="1">
    <citation type="submission" date="2022-11" db="EMBL/GenBank/DDBJ databases">
        <title>Mucor velutinosus strain NIH1002 WGS.</title>
        <authorList>
            <person name="Subramanian P."/>
            <person name="Mullikin J.C."/>
            <person name="Segre J.A."/>
            <person name="Zelazny A.M."/>
        </authorList>
    </citation>
    <scope>NUCLEOTIDE SEQUENCE [LARGE SCALE GENOMIC DNA]</scope>
    <source>
        <strain evidence="1 2">NIH1002</strain>
    </source>
</reference>
<name>A0AAN7DHY2_9FUNG</name>
<organism evidence="1 2">
    <name type="scientific">Mucor velutinosus</name>
    <dbReference type="NCBI Taxonomy" id="708070"/>
    <lineage>
        <taxon>Eukaryota</taxon>
        <taxon>Fungi</taxon>
        <taxon>Fungi incertae sedis</taxon>
        <taxon>Mucoromycota</taxon>
        <taxon>Mucoromycotina</taxon>
        <taxon>Mucoromycetes</taxon>
        <taxon>Mucorales</taxon>
        <taxon>Mucorineae</taxon>
        <taxon>Mucoraceae</taxon>
        <taxon>Mucor</taxon>
    </lineage>
</organism>
<keyword evidence="2" id="KW-1185">Reference proteome</keyword>
<evidence type="ECO:0000313" key="1">
    <source>
        <dbReference type="EMBL" id="KAK4514890.1"/>
    </source>
</evidence>
<dbReference type="EMBL" id="JASEJX010000015">
    <property type="protein sequence ID" value="KAK4514890.1"/>
    <property type="molecule type" value="Genomic_DNA"/>
</dbReference>
<dbReference type="GeneID" id="89946198"/>
<accession>A0AAN7DHY2</accession>
<evidence type="ECO:0000313" key="2">
    <source>
        <dbReference type="Proteomes" id="UP001304243"/>
    </source>
</evidence>
<dbReference type="AlphaFoldDB" id="A0AAN7DHY2"/>
<protein>
    <submittedName>
        <fullName evidence="1">Uncharacterized protein</fullName>
    </submittedName>
</protein>